<proteinExistence type="predicted"/>
<reference evidence="1 2" key="1">
    <citation type="submission" date="2024-10" db="EMBL/GenBank/DDBJ databases">
        <title>The Natural Products Discovery Center: Release of the First 8490 Sequenced Strains for Exploring Actinobacteria Biosynthetic Diversity.</title>
        <authorList>
            <person name="Kalkreuter E."/>
            <person name="Kautsar S.A."/>
            <person name="Yang D."/>
            <person name="Bader C.D."/>
            <person name="Teijaro C.N."/>
            <person name="Fluegel L."/>
            <person name="Davis C.M."/>
            <person name="Simpson J.R."/>
            <person name="Lauterbach L."/>
            <person name="Steele A.D."/>
            <person name="Gui C."/>
            <person name="Meng S."/>
            <person name="Li G."/>
            <person name="Viehrig K."/>
            <person name="Ye F."/>
            <person name="Su P."/>
            <person name="Kiefer A.F."/>
            <person name="Nichols A."/>
            <person name="Cepeda A.J."/>
            <person name="Yan W."/>
            <person name="Fan B."/>
            <person name="Jiang Y."/>
            <person name="Adhikari A."/>
            <person name="Zheng C.-J."/>
            <person name="Schuster L."/>
            <person name="Cowan T.M."/>
            <person name="Smanski M.J."/>
            <person name="Chevrette M.G."/>
            <person name="De Carvalho L.P.S."/>
            <person name="Shen B."/>
        </authorList>
    </citation>
    <scope>NUCLEOTIDE SEQUENCE [LARGE SCALE GENOMIC DNA]</scope>
    <source>
        <strain evidence="1 2">NPDC001281</strain>
    </source>
</reference>
<gene>
    <name evidence="1" type="ORF">ACFY05_40700</name>
</gene>
<evidence type="ECO:0000313" key="1">
    <source>
        <dbReference type="EMBL" id="MFF4779156.1"/>
    </source>
</evidence>
<sequence>MLINLVADVPASVTRLAKEFVSITRPIEHPRAVRFVARNDPGQLAELVALIDKGVVHVKADVRPLESLADLHRAAERGLIRGKVILKVEA</sequence>
<dbReference type="EMBL" id="JBIAXI010000044">
    <property type="protein sequence ID" value="MFF4779156.1"/>
    <property type="molecule type" value="Genomic_DNA"/>
</dbReference>
<accession>A0ABW6VIH5</accession>
<protein>
    <submittedName>
        <fullName evidence="1">Zinc-binding dehydrogenase</fullName>
    </submittedName>
</protein>
<dbReference type="RefSeq" id="WP_387347863.1">
    <property type="nucleotide sequence ID" value="NZ_JBIAXI010000044.1"/>
</dbReference>
<dbReference type="Proteomes" id="UP001602119">
    <property type="component" value="Unassembled WGS sequence"/>
</dbReference>
<keyword evidence="2" id="KW-1185">Reference proteome</keyword>
<evidence type="ECO:0000313" key="2">
    <source>
        <dbReference type="Proteomes" id="UP001602119"/>
    </source>
</evidence>
<name>A0ABW6VIH5_MICFU</name>
<organism evidence="1 2">
    <name type="scientific">Microtetraspora fusca</name>
    <dbReference type="NCBI Taxonomy" id="1997"/>
    <lineage>
        <taxon>Bacteria</taxon>
        <taxon>Bacillati</taxon>
        <taxon>Actinomycetota</taxon>
        <taxon>Actinomycetes</taxon>
        <taxon>Streptosporangiales</taxon>
        <taxon>Streptosporangiaceae</taxon>
        <taxon>Microtetraspora</taxon>
    </lineage>
</organism>
<comment type="caution">
    <text evidence="1">The sequence shown here is derived from an EMBL/GenBank/DDBJ whole genome shotgun (WGS) entry which is preliminary data.</text>
</comment>
<dbReference type="Pfam" id="PF13602">
    <property type="entry name" value="ADH_zinc_N_2"/>
    <property type="match status" value="1"/>
</dbReference>